<dbReference type="Proteomes" id="UP001310890">
    <property type="component" value="Unassembled WGS sequence"/>
</dbReference>
<proteinExistence type="predicted"/>
<gene>
    <name evidence="2" type="ORF">LTR62_004561</name>
</gene>
<keyword evidence="1" id="KW-0812">Transmembrane</keyword>
<evidence type="ECO:0000313" key="3">
    <source>
        <dbReference type="Proteomes" id="UP001310890"/>
    </source>
</evidence>
<keyword evidence="1" id="KW-0472">Membrane</keyword>
<dbReference type="AlphaFoldDB" id="A0AAN7YP38"/>
<name>A0AAN7YP38_9PEZI</name>
<accession>A0AAN7YP38</accession>
<comment type="caution">
    <text evidence="2">The sequence shown here is derived from an EMBL/GenBank/DDBJ whole genome shotgun (WGS) entry which is preliminary data.</text>
</comment>
<feature type="transmembrane region" description="Helical" evidence="1">
    <location>
        <begin position="151"/>
        <end position="177"/>
    </location>
</feature>
<sequence>MAIFKGGALRLFQSALYFLEFCCAGLILAIFSYFLSVLANRHLPIATWEKAVEGLSGAAVVYLICATLLTCCLGGISFFAILAIILDLLFCGAMIAIAVLTRHGASSCKGFVRTPLGNGQANSNTGGFGNFGAGNNQNLTYSVMLGTACKLNTACFAVAIIGAFLFLITAAMQLALLKNHKKEKRYGPGPKNDYTEGSGRKPYAFWARKNKRDTVPLDAEMAPVSEPVVDAPYGQTTLTTPGHPNDIRPSHDTGYTGSTMAAPLAHNDKLDGRGGYYTAPVGTANPYTTTGTATNY</sequence>
<dbReference type="EMBL" id="JAVRRL010000034">
    <property type="protein sequence ID" value="KAK5112027.1"/>
    <property type="molecule type" value="Genomic_DNA"/>
</dbReference>
<evidence type="ECO:0008006" key="4">
    <source>
        <dbReference type="Google" id="ProtNLM"/>
    </source>
</evidence>
<feature type="transmembrane region" description="Helical" evidence="1">
    <location>
        <begin position="15"/>
        <end position="35"/>
    </location>
</feature>
<feature type="transmembrane region" description="Helical" evidence="1">
    <location>
        <begin position="78"/>
        <end position="100"/>
    </location>
</feature>
<reference evidence="2" key="1">
    <citation type="submission" date="2023-08" db="EMBL/GenBank/DDBJ databases">
        <title>Black Yeasts Isolated from many extreme environments.</title>
        <authorList>
            <person name="Coleine C."/>
            <person name="Stajich J.E."/>
            <person name="Selbmann L."/>
        </authorList>
    </citation>
    <scope>NUCLEOTIDE SEQUENCE</scope>
    <source>
        <strain evidence="2">CCFEE 5401</strain>
    </source>
</reference>
<keyword evidence="1" id="KW-1133">Transmembrane helix</keyword>
<protein>
    <recommendedName>
        <fullName evidence="4">MARVEL domain-containing protein</fullName>
    </recommendedName>
</protein>
<evidence type="ECO:0000313" key="2">
    <source>
        <dbReference type="EMBL" id="KAK5112027.1"/>
    </source>
</evidence>
<evidence type="ECO:0000256" key="1">
    <source>
        <dbReference type="SAM" id="Phobius"/>
    </source>
</evidence>
<organism evidence="2 3">
    <name type="scientific">Meristemomyces frigidus</name>
    <dbReference type="NCBI Taxonomy" id="1508187"/>
    <lineage>
        <taxon>Eukaryota</taxon>
        <taxon>Fungi</taxon>
        <taxon>Dikarya</taxon>
        <taxon>Ascomycota</taxon>
        <taxon>Pezizomycotina</taxon>
        <taxon>Dothideomycetes</taxon>
        <taxon>Dothideomycetidae</taxon>
        <taxon>Mycosphaerellales</taxon>
        <taxon>Teratosphaeriaceae</taxon>
        <taxon>Meristemomyces</taxon>
    </lineage>
</organism>
<feature type="transmembrane region" description="Helical" evidence="1">
    <location>
        <begin position="55"/>
        <end position="73"/>
    </location>
</feature>